<dbReference type="GO" id="GO:0005524">
    <property type="term" value="F:ATP binding"/>
    <property type="evidence" value="ECO:0007669"/>
    <property type="project" value="UniProtKB-KW"/>
</dbReference>
<dbReference type="PANTHER" id="PTHR12586">
    <property type="entry name" value="CDP-DIACYLGLYCEROL--SERINE O-PHOSPHATIDYLTRANSFERASE"/>
    <property type="match status" value="1"/>
</dbReference>
<keyword evidence="7 10" id="KW-0594">Phospholipid biosynthesis</keyword>
<dbReference type="AlphaFoldDB" id="A0A8J6C493"/>
<dbReference type="GO" id="GO:0005739">
    <property type="term" value="C:mitochondrion"/>
    <property type="evidence" value="ECO:0007669"/>
    <property type="project" value="UniProtKB-SubCell"/>
</dbReference>
<comment type="function">
    <text evidence="10">Functions in the biosynthesis of the anionic phospholipids phosphatidylglycerol and cardiolipin.</text>
</comment>
<dbReference type="EMBL" id="JAGTXO010000081">
    <property type="protein sequence ID" value="KAG8457130.1"/>
    <property type="molecule type" value="Genomic_DNA"/>
</dbReference>
<keyword evidence="4 10" id="KW-0808">Transferase</keyword>
<keyword evidence="3 10" id="KW-0444">Lipid biosynthesis</keyword>
<keyword evidence="10" id="KW-0496">Mitochondrion</keyword>
<dbReference type="SUPFAM" id="SSF56024">
    <property type="entry name" value="Phospholipase D/nuclease"/>
    <property type="match status" value="1"/>
</dbReference>
<dbReference type="UniPathway" id="UPA00084">
    <property type="reaction ID" value="UER00503"/>
</dbReference>
<gene>
    <name evidence="12" type="ORF">KFE25_012705</name>
</gene>
<comment type="caution">
    <text evidence="12">The sequence shown here is derived from an EMBL/GenBank/DDBJ whole genome shotgun (WGS) entry which is preliminary data.</text>
</comment>
<sequence>MAADAAGTVVRRVLAQLDGPRFAVRASSVSLLDSPAAFYTALVDGVRSSRRRVRLSALYVGTAALERALADELLAAAARGSAERPPPRVSVLLDRMRACRAVGGLHGDACSLDVLAPLVRARPPAGVGVGGGAEVRLFHPPALTGLALLLPPRLIEAVSVQHCKLAVLDDSVLLTGANLSHEYFTSRQDRWLLLRDEPHVADFFDALLDAVGDCSYRVRARAATPGVASGEAWARRLGLDLEPPRAMPVAGRASMAAAGAALAARLERVFAGAERASRVDAGTERGARDGGTWLLPTAQLGSAGLRAEERLLLPLLRLAAAPTERGGGGCLTLSSPYLNLTAPALDALSGRAPGAPGARARGSACHNGRGGRVTLLTAGAASHGFARARGLARHVPAAYSLLEARALRRLVQARSDGGGAEPRAPRASLWRWARSSWTYHAKGVWYAPPAAARARGGTPSDERPPVLTLIGSSNFGARSAERDLECGALLVTTDARLRSRLAGELRALRADARECSVAEAEATARALSPAFRWLVGRWLAPFL</sequence>
<keyword evidence="10" id="KW-0067">ATP-binding</keyword>
<keyword evidence="13" id="KW-1185">Reference proteome</keyword>
<dbReference type="InterPro" id="IPR001736">
    <property type="entry name" value="PLipase_D/transphosphatidylase"/>
</dbReference>
<evidence type="ECO:0000313" key="13">
    <source>
        <dbReference type="Proteomes" id="UP000751190"/>
    </source>
</evidence>
<proteinExistence type="inferred from homology"/>
<dbReference type="PROSITE" id="PS50035">
    <property type="entry name" value="PLD"/>
    <property type="match status" value="1"/>
</dbReference>
<dbReference type="GO" id="GO:0032049">
    <property type="term" value="P:cardiolipin biosynthetic process"/>
    <property type="evidence" value="ECO:0007669"/>
    <property type="project" value="InterPro"/>
</dbReference>
<reference evidence="12" key="1">
    <citation type="submission" date="2021-05" db="EMBL/GenBank/DDBJ databases">
        <title>The genome of the haptophyte Pavlova lutheri (Diacronema luteri, Pavlovales) - a model for lipid biosynthesis in eukaryotic algae.</title>
        <authorList>
            <person name="Hulatt C.J."/>
            <person name="Posewitz M.C."/>
        </authorList>
    </citation>
    <scope>NUCLEOTIDE SEQUENCE</scope>
    <source>
        <strain evidence="12">NIVA-4/92</strain>
    </source>
</reference>
<dbReference type="Proteomes" id="UP000751190">
    <property type="component" value="Unassembled WGS sequence"/>
</dbReference>
<evidence type="ECO:0000256" key="5">
    <source>
        <dbReference type="ARBA" id="ARBA00022737"/>
    </source>
</evidence>
<keyword evidence="10" id="KW-0547">Nucleotide-binding</keyword>
<evidence type="ECO:0000259" key="11">
    <source>
        <dbReference type="PROSITE" id="PS50035"/>
    </source>
</evidence>
<evidence type="ECO:0000256" key="10">
    <source>
        <dbReference type="RuleBase" id="RU365024"/>
    </source>
</evidence>
<dbReference type="EC" id="2.7.8.5" evidence="10"/>
<evidence type="ECO:0000313" key="12">
    <source>
        <dbReference type="EMBL" id="KAG8457130.1"/>
    </source>
</evidence>
<organism evidence="12 13">
    <name type="scientific">Diacronema lutheri</name>
    <name type="common">Unicellular marine alga</name>
    <name type="synonym">Monochrysis lutheri</name>
    <dbReference type="NCBI Taxonomy" id="2081491"/>
    <lineage>
        <taxon>Eukaryota</taxon>
        <taxon>Haptista</taxon>
        <taxon>Haptophyta</taxon>
        <taxon>Pavlovophyceae</taxon>
        <taxon>Pavlovales</taxon>
        <taxon>Pavlovaceae</taxon>
        <taxon>Diacronema</taxon>
    </lineage>
</organism>
<dbReference type="OrthoDB" id="10250191at2759"/>
<evidence type="ECO:0000256" key="4">
    <source>
        <dbReference type="ARBA" id="ARBA00022679"/>
    </source>
</evidence>
<dbReference type="Gene3D" id="3.30.870.10">
    <property type="entry name" value="Endonuclease Chain A"/>
    <property type="match status" value="2"/>
</dbReference>
<protein>
    <recommendedName>
        <fullName evidence="10">CDP-diacylglycerol--glycerol-3-phosphate 3-phosphatidyltransferase</fullName>
        <ecNumber evidence="10">2.7.8.5</ecNumber>
    </recommendedName>
</protein>
<evidence type="ECO:0000256" key="9">
    <source>
        <dbReference type="ARBA" id="ARBA00048586"/>
    </source>
</evidence>
<keyword evidence="8 10" id="KW-1208">Phospholipid metabolism</keyword>
<keyword evidence="6 10" id="KW-0443">Lipid metabolism</keyword>
<evidence type="ECO:0000256" key="3">
    <source>
        <dbReference type="ARBA" id="ARBA00022516"/>
    </source>
</evidence>
<comment type="similarity">
    <text evidence="2 10">Belongs to the CDP-alcohol phosphatidyltransferase class-II family.</text>
</comment>
<evidence type="ECO:0000256" key="1">
    <source>
        <dbReference type="ARBA" id="ARBA00005042"/>
    </source>
</evidence>
<evidence type="ECO:0000256" key="7">
    <source>
        <dbReference type="ARBA" id="ARBA00023209"/>
    </source>
</evidence>
<name>A0A8J6C493_DIALT</name>
<comment type="catalytic activity">
    <reaction evidence="9 10">
        <text>a CDP-1,2-diacyl-sn-glycerol + sn-glycerol 3-phosphate = a 1,2-diacyl-sn-glycero-3-phospho-(1'-sn-glycero-3'-phosphate) + CMP + H(+)</text>
        <dbReference type="Rhea" id="RHEA:12593"/>
        <dbReference type="ChEBI" id="CHEBI:15378"/>
        <dbReference type="ChEBI" id="CHEBI:57597"/>
        <dbReference type="ChEBI" id="CHEBI:58332"/>
        <dbReference type="ChEBI" id="CHEBI:60110"/>
        <dbReference type="ChEBI" id="CHEBI:60377"/>
        <dbReference type="EC" id="2.7.8.5"/>
    </reaction>
</comment>
<dbReference type="OMA" id="DYFATRM"/>
<keyword evidence="5" id="KW-0677">Repeat</keyword>
<feature type="domain" description="PLD phosphodiesterase" evidence="11">
    <location>
        <begin position="157"/>
        <end position="183"/>
    </location>
</feature>
<dbReference type="GO" id="GO:0008444">
    <property type="term" value="F:CDP-diacylglycerol-glycerol-3-phosphate 3-phosphatidyltransferase activity"/>
    <property type="evidence" value="ECO:0007669"/>
    <property type="project" value="UniProtKB-EC"/>
</dbReference>
<evidence type="ECO:0000256" key="2">
    <source>
        <dbReference type="ARBA" id="ARBA00010682"/>
    </source>
</evidence>
<evidence type="ECO:0000256" key="8">
    <source>
        <dbReference type="ARBA" id="ARBA00023264"/>
    </source>
</evidence>
<evidence type="ECO:0000256" key="6">
    <source>
        <dbReference type="ARBA" id="ARBA00023098"/>
    </source>
</evidence>
<dbReference type="PANTHER" id="PTHR12586:SF1">
    <property type="entry name" value="CDP-DIACYLGLYCEROL--GLYCEROL-3-PHOSPHATE 3-PHOSPHATIDYLTRANSFERASE, MITOCHONDRIAL"/>
    <property type="match status" value="1"/>
</dbReference>
<dbReference type="InterPro" id="IPR016270">
    <property type="entry name" value="PGS1"/>
</dbReference>
<comment type="subcellular location">
    <subcellularLocation>
        <location evidence="10">Mitochondrion</location>
    </subcellularLocation>
</comment>
<comment type="pathway">
    <text evidence="1 10">Phospholipid metabolism; phosphatidylglycerol biosynthesis; phosphatidylglycerol from CDP-diacylglycerol: step 1/2.</text>
</comment>
<accession>A0A8J6C493</accession>